<keyword evidence="5" id="KW-0663">Pyridoxal phosphate</keyword>
<dbReference type="InterPro" id="IPR015422">
    <property type="entry name" value="PyrdxlP-dep_Trfase_small"/>
</dbReference>
<dbReference type="PANTHER" id="PTHR46383:SF1">
    <property type="entry name" value="ASPARTATE AMINOTRANSFERASE"/>
    <property type="match status" value="1"/>
</dbReference>
<dbReference type="CDD" id="cd00609">
    <property type="entry name" value="AAT_like"/>
    <property type="match status" value="1"/>
</dbReference>
<sequence>MPDTIDLSSGQVVEPWPDAVVTAVTDAAAAPDASRYAPVAGDPALRAAVAQHYARRLRRSADPDRVTVAAGARHGLFCAVAATAAGGAVLVPRPHWSHYPELIRLAGARSVAVPGAPARGWSVDPDLLDAALTPDTRAVLLNSPVNPTGAVYDAAAITGIRDWAADRGVHLVLDDVYWAYGAAAAGVPADDGATVVGGIAKVHAMAGARIGWVWAGAAVTEAVRRIAEHTTGPVSVLAQAAGRAVLAGGGGLDDPAVARRLAWMAGCRAHAVRALSGVPSLRVVPPSGGIYLCLDARDLAALHPEWTDDRRLCADLAEHTGVRLRAGSTFGLPGHLRLCVAVEPGVIDRAAAALTRFLAAEALGNATAAR</sequence>
<dbReference type="InterPro" id="IPR015421">
    <property type="entry name" value="PyrdxlP-dep_Trfase_major"/>
</dbReference>
<comment type="caution">
    <text evidence="8">The sequence shown here is derived from an EMBL/GenBank/DDBJ whole genome shotgun (WGS) entry which is preliminary data.</text>
</comment>
<evidence type="ECO:0000313" key="9">
    <source>
        <dbReference type="Proteomes" id="UP000239203"/>
    </source>
</evidence>
<evidence type="ECO:0000256" key="2">
    <source>
        <dbReference type="ARBA" id="ARBA00007441"/>
    </source>
</evidence>
<dbReference type="InterPro" id="IPR004839">
    <property type="entry name" value="Aminotransferase_I/II_large"/>
</dbReference>
<dbReference type="OrthoDB" id="9763453at2"/>
<evidence type="ECO:0000313" key="8">
    <source>
        <dbReference type="EMBL" id="PPK67172.1"/>
    </source>
</evidence>
<evidence type="ECO:0000256" key="4">
    <source>
        <dbReference type="ARBA" id="ARBA00022679"/>
    </source>
</evidence>
<dbReference type="AlphaFoldDB" id="A0A2S6GPJ2"/>
<dbReference type="Proteomes" id="UP000239203">
    <property type="component" value="Unassembled WGS sequence"/>
</dbReference>
<dbReference type="InterPro" id="IPR015424">
    <property type="entry name" value="PyrdxlP-dep_Trfase"/>
</dbReference>
<dbReference type="Pfam" id="PF00155">
    <property type="entry name" value="Aminotran_1_2"/>
    <property type="match status" value="1"/>
</dbReference>
<dbReference type="InterPro" id="IPR004838">
    <property type="entry name" value="NHTrfase_class1_PyrdxlP-BS"/>
</dbReference>
<dbReference type="SUPFAM" id="SSF53383">
    <property type="entry name" value="PLP-dependent transferases"/>
    <property type="match status" value="1"/>
</dbReference>
<dbReference type="RefSeq" id="WP_104479920.1">
    <property type="nucleotide sequence ID" value="NZ_CP154825.1"/>
</dbReference>
<dbReference type="Gene3D" id="3.40.640.10">
    <property type="entry name" value="Type I PLP-dependent aspartate aminotransferase-like (Major domain)"/>
    <property type="match status" value="1"/>
</dbReference>
<dbReference type="PROSITE" id="PS00105">
    <property type="entry name" value="AA_TRANSFER_CLASS_1"/>
    <property type="match status" value="1"/>
</dbReference>
<accession>A0A2S6GPJ2</accession>
<dbReference type="PANTHER" id="PTHR46383">
    <property type="entry name" value="ASPARTATE AMINOTRANSFERASE"/>
    <property type="match status" value="1"/>
</dbReference>
<organism evidence="8 9">
    <name type="scientific">Actinokineospora auranticolor</name>
    <dbReference type="NCBI Taxonomy" id="155976"/>
    <lineage>
        <taxon>Bacteria</taxon>
        <taxon>Bacillati</taxon>
        <taxon>Actinomycetota</taxon>
        <taxon>Actinomycetes</taxon>
        <taxon>Pseudonocardiales</taxon>
        <taxon>Pseudonocardiaceae</taxon>
        <taxon>Actinokineospora</taxon>
    </lineage>
</organism>
<evidence type="ECO:0000256" key="5">
    <source>
        <dbReference type="ARBA" id="ARBA00022898"/>
    </source>
</evidence>
<evidence type="ECO:0000259" key="7">
    <source>
        <dbReference type="Pfam" id="PF00155"/>
    </source>
</evidence>
<dbReference type="InterPro" id="IPR050596">
    <property type="entry name" value="AspAT/PAT-like"/>
</dbReference>
<dbReference type="EMBL" id="PTIX01000008">
    <property type="protein sequence ID" value="PPK67172.1"/>
    <property type="molecule type" value="Genomic_DNA"/>
</dbReference>
<dbReference type="GO" id="GO:0008483">
    <property type="term" value="F:transaminase activity"/>
    <property type="evidence" value="ECO:0007669"/>
    <property type="project" value="UniProtKB-KW"/>
</dbReference>
<proteinExistence type="inferred from homology"/>
<evidence type="ECO:0000256" key="1">
    <source>
        <dbReference type="ARBA" id="ARBA00001933"/>
    </source>
</evidence>
<protein>
    <recommendedName>
        <fullName evidence="6">Aminotransferase</fullName>
        <ecNumber evidence="6">2.6.1.-</ecNumber>
    </recommendedName>
</protein>
<dbReference type="GO" id="GO:0030170">
    <property type="term" value="F:pyridoxal phosphate binding"/>
    <property type="evidence" value="ECO:0007669"/>
    <property type="project" value="InterPro"/>
</dbReference>
<name>A0A2S6GPJ2_9PSEU</name>
<dbReference type="EC" id="2.6.1.-" evidence="6"/>
<evidence type="ECO:0000256" key="3">
    <source>
        <dbReference type="ARBA" id="ARBA00022576"/>
    </source>
</evidence>
<feature type="domain" description="Aminotransferase class I/classII large" evidence="7">
    <location>
        <begin position="3"/>
        <end position="354"/>
    </location>
</feature>
<comment type="similarity">
    <text evidence="2 6">Belongs to the class-I pyridoxal-phosphate-dependent aminotransferase family.</text>
</comment>
<gene>
    <name evidence="8" type="ORF">CLV40_108169</name>
</gene>
<evidence type="ECO:0000256" key="6">
    <source>
        <dbReference type="RuleBase" id="RU000481"/>
    </source>
</evidence>
<comment type="cofactor">
    <cofactor evidence="1 6">
        <name>pyridoxal 5'-phosphate</name>
        <dbReference type="ChEBI" id="CHEBI:597326"/>
    </cofactor>
</comment>
<dbReference type="Gene3D" id="3.90.1150.10">
    <property type="entry name" value="Aspartate Aminotransferase, domain 1"/>
    <property type="match status" value="1"/>
</dbReference>
<dbReference type="GO" id="GO:0006520">
    <property type="term" value="P:amino acid metabolic process"/>
    <property type="evidence" value="ECO:0007669"/>
    <property type="project" value="InterPro"/>
</dbReference>
<keyword evidence="3 6" id="KW-0032">Aminotransferase</keyword>
<reference evidence="8 9" key="1">
    <citation type="submission" date="2018-02" db="EMBL/GenBank/DDBJ databases">
        <title>Genomic Encyclopedia of Archaeal and Bacterial Type Strains, Phase II (KMG-II): from individual species to whole genera.</title>
        <authorList>
            <person name="Goeker M."/>
        </authorList>
    </citation>
    <scope>NUCLEOTIDE SEQUENCE [LARGE SCALE GENOMIC DNA]</scope>
    <source>
        <strain evidence="8 9">YU 961-1</strain>
    </source>
</reference>
<keyword evidence="4 6" id="KW-0808">Transferase</keyword>
<keyword evidence="9" id="KW-1185">Reference proteome</keyword>